<dbReference type="SMART" id="SM00456">
    <property type="entry name" value="WW"/>
    <property type="match status" value="2"/>
</dbReference>
<evidence type="ECO:0000313" key="6">
    <source>
        <dbReference type="Proteomes" id="UP000198211"/>
    </source>
</evidence>
<dbReference type="SMART" id="SM00054">
    <property type="entry name" value="EFh"/>
    <property type="match status" value="2"/>
</dbReference>
<dbReference type="PROSITE" id="PS50096">
    <property type="entry name" value="IQ"/>
    <property type="match status" value="1"/>
</dbReference>
<feature type="domain" description="EF-hand" evidence="4">
    <location>
        <begin position="745"/>
        <end position="780"/>
    </location>
</feature>
<dbReference type="PROSITE" id="PS50222">
    <property type="entry name" value="EF_HAND_2"/>
    <property type="match status" value="2"/>
</dbReference>
<name>A0A225WFC1_9STRA</name>
<protein>
    <submittedName>
        <fullName evidence="5">Uncharacterized protein</fullName>
    </submittedName>
</protein>
<gene>
    <name evidence="5" type="ORF">PHMEG_00010008</name>
</gene>
<organism evidence="5 6">
    <name type="scientific">Phytophthora megakarya</name>
    <dbReference type="NCBI Taxonomy" id="4795"/>
    <lineage>
        <taxon>Eukaryota</taxon>
        <taxon>Sar</taxon>
        <taxon>Stramenopiles</taxon>
        <taxon>Oomycota</taxon>
        <taxon>Peronosporomycetes</taxon>
        <taxon>Peronosporales</taxon>
        <taxon>Peronosporaceae</taxon>
        <taxon>Phytophthora</taxon>
    </lineage>
</organism>
<dbReference type="InterPro" id="IPR001202">
    <property type="entry name" value="WW_dom"/>
</dbReference>
<accession>A0A225WFC1</accession>
<keyword evidence="6" id="KW-1185">Reference proteome</keyword>
<dbReference type="PROSITE" id="PS00018">
    <property type="entry name" value="EF_HAND_1"/>
    <property type="match status" value="2"/>
</dbReference>
<dbReference type="GO" id="GO:0005509">
    <property type="term" value="F:calcium ion binding"/>
    <property type="evidence" value="ECO:0007669"/>
    <property type="project" value="InterPro"/>
</dbReference>
<feature type="domain" description="WW" evidence="3">
    <location>
        <begin position="15"/>
        <end position="49"/>
    </location>
</feature>
<reference evidence="6" key="1">
    <citation type="submission" date="2017-03" db="EMBL/GenBank/DDBJ databases">
        <title>Phytopthora megakarya and P. palmivora, two closely related causual agents of cacao black pod achieved similar genome size and gene model numbers by different mechanisms.</title>
        <authorList>
            <person name="Ali S."/>
            <person name="Shao J."/>
            <person name="Larry D.J."/>
            <person name="Kronmiller B."/>
            <person name="Shen D."/>
            <person name="Strem M.D."/>
            <person name="Melnick R.L."/>
            <person name="Guiltinan M.J."/>
            <person name="Tyler B.M."/>
            <person name="Meinhardt L.W."/>
            <person name="Bailey B.A."/>
        </authorList>
    </citation>
    <scope>NUCLEOTIDE SEQUENCE [LARGE SCALE GENOMIC DNA]</scope>
    <source>
        <strain evidence="6">zdho120</strain>
    </source>
</reference>
<dbReference type="EMBL" id="NBNE01000973">
    <property type="protein sequence ID" value="OWZ16222.1"/>
    <property type="molecule type" value="Genomic_DNA"/>
</dbReference>
<dbReference type="Proteomes" id="UP000198211">
    <property type="component" value="Unassembled WGS sequence"/>
</dbReference>
<feature type="domain" description="EF-hand" evidence="4">
    <location>
        <begin position="638"/>
        <end position="673"/>
    </location>
</feature>
<keyword evidence="1" id="KW-0106">Calcium</keyword>
<feature type="region of interest" description="Disordered" evidence="2">
    <location>
        <begin position="594"/>
        <end position="617"/>
    </location>
</feature>
<evidence type="ECO:0000259" key="4">
    <source>
        <dbReference type="PROSITE" id="PS50222"/>
    </source>
</evidence>
<dbReference type="Gene3D" id="1.10.238.10">
    <property type="entry name" value="EF-hand"/>
    <property type="match status" value="1"/>
</dbReference>
<sequence>MLIDFATFADQTIEAGEASHWLEFFDSDQQVAYYFSPYTGEVRWEPPQEATTVIHHCISDAVLSAVVSSQNVARSQQARARVAAIRQQKMQDHQLEDDQVGSRLNEQEVRSYVGIDYQLDANSLNQNATCVEVYDPATQQQYYYIPRTSETSWDPPDTFVSSSEDGKVAAAVLIQSLSRGRLARKQVRELRARYPKHNIQVIVIEDDFEREAMRRVEMNHQEVMQLADGDRFWGLHNYESEVMQRRVEEELLARTKALDEQSFSISPQPTRSGNILLDCLAFEGENMDPERLQLEQLQEHDARIAMSGEETQQCQDGDSFWGIQAEEIRQRESNLAMVQEETASRRFADDVLKQALNATWEAEVLQSATKELAARGGQEQRMQERYLQWFYHHCVSVDELLEYRWPTKHQQGYLENVLSPHKRRHQAAQLHADAMASATPYPLDDLIVRERLEHGDLRYGFRSILTVHHQNAHDANDTHFEIAMASSECAYDEAAAAALLKSQTLIHPSGQSNNSDEGHLNEFDGRIGDGSQSVHYHRSRTPDLHIPARFNGVPYKPNQISPTLEILSGIHRKLNQLPSLVKLKSLAKVKAQAKAKLSHLPAHPSPNNTSGSDSARESDIANISDAVDKGSRAQFKRQEHEVLFKLFALMDLDENGTVNQDEMRWALQRDAEIHALATTSPLLRLLLKQRIRLEALFSNQVVEEPPGSTTDVVSRNESSRELSLDEFLTRCEHSYLHLMPSPRQTEAQTIRRVFSLLDFDKNGVIDVAEVKQALYNSATPKSTSQPNSTRMTFKELRTLVESSKALQPMLHQELFMTAFTKFEPMDPRGICEEEFVAFCLEIANVTAANSMVTNVR</sequence>
<dbReference type="OrthoDB" id="429067at2759"/>
<dbReference type="SUPFAM" id="SSF47473">
    <property type="entry name" value="EF-hand"/>
    <property type="match status" value="1"/>
</dbReference>
<dbReference type="InterPro" id="IPR018247">
    <property type="entry name" value="EF_Hand_1_Ca_BS"/>
</dbReference>
<dbReference type="InterPro" id="IPR002048">
    <property type="entry name" value="EF_hand_dom"/>
</dbReference>
<dbReference type="Gene3D" id="2.20.70.10">
    <property type="match status" value="1"/>
</dbReference>
<evidence type="ECO:0000313" key="5">
    <source>
        <dbReference type="EMBL" id="OWZ16222.1"/>
    </source>
</evidence>
<dbReference type="InterPro" id="IPR011992">
    <property type="entry name" value="EF-hand-dom_pair"/>
</dbReference>
<proteinExistence type="predicted"/>
<evidence type="ECO:0000256" key="1">
    <source>
        <dbReference type="ARBA" id="ARBA00022837"/>
    </source>
</evidence>
<dbReference type="PROSITE" id="PS50020">
    <property type="entry name" value="WW_DOMAIN_2"/>
    <property type="match status" value="1"/>
</dbReference>
<dbReference type="AlphaFoldDB" id="A0A225WFC1"/>
<evidence type="ECO:0000256" key="2">
    <source>
        <dbReference type="SAM" id="MobiDB-lite"/>
    </source>
</evidence>
<comment type="caution">
    <text evidence="5">The sequence shown here is derived from an EMBL/GenBank/DDBJ whole genome shotgun (WGS) entry which is preliminary data.</text>
</comment>
<evidence type="ECO:0000259" key="3">
    <source>
        <dbReference type="PROSITE" id="PS50020"/>
    </source>
</evidence>